<dbReference type="AlphaFoldDB" id="A0AAT9LCL4"/>
<comment type="function">
    <text evidence="5">Catalyzes the base-exchange of a guanine (G) residue with the queuine precursor 7-aminomethyl-7-deazaguanine (PreQ1) at position 34 (anticodon wobble position) in tRNAs with GU(N) anticodons (tRNA-Asp, -Asn, -His and -Tyr). Catalysis occurs through a double-displacement mechanism. The nucleophile active site attacks the C1' of nucleotide 34 to detach the guanine base from the RNA, forming a covalent enzyme-RNA intermediate. The proton acceptor active site deprotonates the incoming PreQ1, allowing a nucleophilic attack on the C1' of the ribose to form the product. After dissociation, two additional enzymatic reactions on the tRNA convert PreQ1 to queuine (Q), resulting in the hypermodified nucleoside queuosine (7-(((4,5-cis-dihydroxy-2-cyclopenten-1-yl)amino)methyl)-7-deazaguanosine).</text>
</comment>
<feature type="binding site" evidence="5">
    <location>
        <position position="303"/>
    </location>
    <ligand>
        <name>Zn(2+)</name>
        <dbReference type="ChEBI" id="CHEBI:29105"/>
    </ligand>
</feature>
<dbReference type="PANTHER" id="PTHR46499">
    <property type="entry name" value="QUEUINE TRNA-RIBOSYLTRANSFERASE"/>
    <property type="match status" value="1"/>
</dbReference>
<keyword evidence="4 5" id="KW-0671">Queuosine biosynthesis</keyword>
<keyword evidence="5" id="KW-0862">Zinc</keyword>
<comment type="catalytic activity">
    <reaction evidence="5">
        <text>7-aminomethyl-7-carbaguanine + guanosine(34) in tRNA = 7-aminomethyl-7-carbaguanosine(34) in tRNA + guanine</text>
        <dbReference type="Rhea" id="RHEA:24104"/>
        <dbReference type="Rhea" id="RHEA-COMP:10341"/>
        <dbReference type="Rhea" id="RHEA-COMP:10342"/>
        <dbReference type="ChEBI" id="CHEBI:16235"/>
        <dbReference type="ChEBI" id="CHEBI:58703"/>
        <dbReference type="ChEBI" id="CHEBI:74269"/>
        <dbReference type="ChEBI" id="CHEBI:82833"/>
        <dbReference type="EC" id="2.4.2.29"/>
    </reaction>
</comment>
<dbReference type="InterPro" id="IPR002616">
    <property type="entry name" value="tRNA_ribo_trans-like"/>
</dbReference>
<keyword evidence="5" id="KW-0479">Metal-binding</keyword>
<feature type="binding site" evidence="5">
    <location>
        <begin position="92"/>
        <end position="96"/>
    </location>
    <ligand>
        <name>substrate</name>
    </ligand>
</feature>
<feature type="domain" description="tRNA-guanine(15) transglycosylase-like" evidence="6">
    <location>
        <begin position="14"/>
        <end position="366"/>
    </location>
</feature>
<dbReference type="SUPFAM" id="SSF51713">
    <property type="entry name" value="tRNA-guanine transglycosylase"/>
    <property type="match status" value="1"/>
</dbReference>
<keyword evidence="2 5" id="KW-0808">Transferase</keyword>
<keyword evidence="3 5" id="KW-0819">tRNA processing</keyword>
<feature type="binding site" evidence="5">
    <location>
        <position position="146"/>
    </location>
    <ligand>
        <name>substrate</name>
    </ligand>
</feature>
<dbReference type="NCBIfam" id="TIGR00449">
    <property type="entry name" value="tgt_general"/>
    <property type="match status" value="1"/>
</dbReference>
<dbReference type="InterPro" id="IPR004803">
    <property type="entry name" value="TGT"/>
</dbReference>
<organism evidence="7">
    <name type="scientific">Candidatus Fermentithermobacillus carboniphilus</name>
    <dbReference type="NCBI Taxonomy" id="3085328"/>
    <lineage>
        <taxon>Bacteria</taxon>
        <taxon>Bacillati</taxon>
        <taxon>Bacillota</taxon>
        <taxon>Candidatus Fermentithermobacillia</taxon>
        <taxon>Candidatus Fermentithermobacillales</taxon>
        <taxon>Candidatus Fermentithermobacillaceae</taxon>
        <taxon>Candidatus Fermentithermobacillus</taxon>
    </lineage>
</organism>
<feature type="active site" description="Proton acceptor" evidence="5">
    <location>
        <position position="92"/>
    </location>
</feature>
<dbReference type="InterPro" id="IPR050076">
    <property type="entry name" value="ArchSynthase1/Queuine_TRR"/>
</dbReference>
<dbReference type="KEGG" id="fcz:IMF26_10870"/>
<dbReference type="GO" id="GO:0046872">
    <property type="term" value="F:metal ion binding"/>
    <property type="evidence" value="ECO:0007669"/>
    <property type="project" value="UniProtKB-KW"/>
</dbReference>
<proteinExistence type="inferred from homology"/>
<comment type="cofactor">
    <cofactor evidence="5">
        <name>Zn(2+)</name>
        <dbReference type="ChEBI" id="CHEBI:29105"/>
    </cofactor>
    <text evidence="5">Binds 1 zinc ion per subunit.</text>
</comment>
<reference evidence="7" key="2">
    <citation type="journal article" date="2023" name="Biology">
        <title>Prokaryotic Life Associated with Coal-Fire Gas Vents Revealed by Metagenomics.</title>
        <authorList>
            <person name="Kadnikov V.V."/>
            <person name="Mardanov A.V."/>
            <person name="Beletsky A.V."/>
            <person name="Karnachuk O.V."/>
            <person name="Ravin N.V."/>
        </authorList>
    </citation>
    <scope>NUCLEOTIDE SEQUENCE</scope>
    <source>
        <strain evidence="7">Bu02</strain>
    </source>
</reference>
<comment type="subunit">
    <text evidence="5">Homodimer. Within each dimer, one monomer is responsible for RNA recognition and catalysis, while the other monomer binds to the replacement base PreQ1.</text>
</comment>
<feature type="binding site" evidence="5">
    <location>
        <position position="188"/>
    </location>
    <ligand>
        <name>substrate</name>
    </ligand>
</feature>
<dbReference type="HAMAP" id="MF_00168">
    <property type="entry name" value="Q_tRNA_Tgt"/>
    <property type="match status" value="1"/>
</dbReference>
<dbReference type="Gene3D" id="3.20.20.105">
    <property type="entry name" value="Queuine tRNA-ribosyltransferase-like"/>
    <property type="match status" value="1"/>
</dbReference>
<feature type="binding site" evidence="5">
    <location>
        <position position="215"/>
    </location>
    <ligand>
        <name>substrate</name>
    </ligand>
</feature>
<evidence type="ECO:0000256" key="2">
    <source>
        <dbReference type="ARBA" id="ARBA00022679"/>
    </source>
</evidence>
<dbReference type="EMBL" id="CP062796">
    <property type="protein sequence ID" value="QUL98489.1"/>
    <property type="molecule type" value="Genomic_DNA"/>
</dbReference>
<evidence type="ECO:0000259" key="6">
    <source>
        <dbReference type="Pfam" id="PF01702"/>
    </source>
</evidence>
<feature type="region of interest" description="RNA binding; important for wobble base 34 recognition" evidence="5">
    <location>
        <begin position="270"/>
        <end position="274"/>
    </location>
</feature>
<keyword evidence="1 5" id="KW-0328">Glycosyltransferase</keyword>
<feature type="region of interest" description="RNA binding" evidence="5">
    <location>
        <begin position="246"/>
        <end position="252"/>
    </location>
</feature>
<dbReference type="InterPro" id="IPR036511">
    <property type="entry name" value="TGT-like_sf"/>
</dbReference>
<reference evidence="7" key="1">
    <citation type="submission" date="2020-10" db="EMBL/GenBank/DDBJ databases">
        <authorList>
            <person name="Kadnikov V."/>
            <person name="Beletsky A.V."/>
            <person name="Mardanov A.V."/>
            <person name="Karnachuk O.V."/>
            <person name="Ravin N.V."/>
        </authorList>
    </citation>
    <scope>NUCLEOTIDE SEQUENCE</scope>
    <source>
        <strain evidence="7">Bu02</strain>
    </source>
</reference>
<dbReference type="GO" id="GO:0008616">
    <property type="term" value="P:tRNA queuosine(34) biosynthetic process"/>
    <property type="evidence" value="ECO:0007669"/>
    <property type="project" value="UniProtKB-UniRule"/>
</dbReference>
<protein>
    <recommendedName>
        <fullName evidence="5">Queuine tRNA-ribosyltransferase</fullName>
        <ecNumber evidence="5">2.4.2.29</ecNumber>
    </recommendedName>
    <alternativeName>
        <fullName evidence="5">Guanine insertion enzyme</fullName>
    </alternativeName>
    <alternativeName>
        <fullName evidence="5">tRNA-guanine transglycosylase</fullName>
    </alternativeName>
</protein>
<evidence type="ECO:0000313" key="7">
    <source>
        <dbReference type="EMBL" id="QUL98489.1"/>
    </source>
</evidence>
<dbReference type="PANTHER" id="PTHR46499:SF1">
    <property type="entry name" value="QUEUINE TRNA-RIBOSYLTRANSFERASE"/>
    <property type="match status" value="1"/>
</dbReference>
<dbReference type="GO" id="GO:0008479">
    <property type="term" value="F:tRNA-guanosine(34) queuine transglycosylase activity"/>
    <property type="evidence" value="ECO:0007669"/>
    <property type="project" value="UniProtKB-UniRule"/>
</dbReference>
<evidence type="ECO:0000256" key="1">
    <source>
        <dbReference type="ARBA" id="ARBA00022676"/>
    </source>
</evidence>
<feature type="binding site" evidence="5">
    <location>
        <position position="308"/>
    </location>
    <ligand>
        <name>Zn(2+)</name>
        <dbReference type="ChEBI" id="CHEBI:29105"/>
    </ligand>
</feature>
<sequence length="368" mass="40897">MADLQYVLESEVNTARLGILKTPHGSVETPVFMPVGTQGAVKSLFPRDVWETGTRIILSNAYHLYLRPGPSVVEKAGGLHAFMGWPGAILTDSGGFQILSLGHLVSISDQEAVFRSHIDGSLVRFSPEDSVRAQVSIGADIIMCLDQCTPYPISRDLAKDAVRRTILWAKRSRQIEIPDKQALFGIVQGSTYPDLRKECAIELAALDFPGYAIGGLSVGEPKEEFYEVLAQTVQYLPKDRPRYLMGVGHPVDLIEGVLAGVDMFDCVLPTRNARHGRAFTFQGPLNLRNARFTYDFGPLEEGCDCPTCAGFSRAYIRHLFVAGESLAWTLLSVHNLRFFQRFMARLRESLKAGTVQSFREEIERLYPV</sequence>
<dbReference type="NCBIfam" id="TIGR00430">
    <property type="entry name" value="Q_tRNA_tgt"/>
    <property type="match status" value="1"/>
</dbReference>
<comment type="similarity">
    <text evidence="5">Belongs to the queuine tRNA-ribosyltransferase family.</text>
</comment>
<dbReference type="Pfam" id="PF01702">
    <property type="entry name" value="TGT"/>
    <property type="match status" value="1"/>
</dbReference>
<gene>
    <name evidence="5 7" type="primary">tgt</name>
    <name evidence="7" type="ORF">IMF26_10870</name>
</gene>
<feature type="binding site" evidence="5">
    <location>
        <position position="305"/>
    </location>
    <ligand>
        <name>Zn(2+)</name>
        <dbReference type="ChEBI" id="CHEBI:29105"/>
    </ligand>
</feature>
<evidence type="ECO:0000256" key="3">
    <source>
        <dbReference type="ARBA" id="ARBA00022694"/>
    </source>
</evidence>
<dbReference type="GO" id="GO:0005737">
    <property type="term" value="C:cytoplasm"/>
    <property type="evidence" value="ECO:0007669"/>
    <property type="project" value="TreeGrafter"/>
</dbReference>
<dbReference type="EC" id="2.4.2.29" evidence="5"/>
<accession>A0AAT9LCL4</accession>
<feature type="active site" description="Nucleophile" evidence="5">
    <location>
        <position position="265"/>
    </location>
</feature>
<feature type="binding site" evidence="5">
    <location>
        <position position="334"/>
    </location>
    <ligand>
        <name>Zn(2+)</name>
        <dbReference type="ChEBI" id="CHEBI:29105"/>
    </ligand>
</feature>
<evidence type="ECO:0000256" key="5">
    <source>
        <dbReference type="HAMAP-Rule" id="MF_00168"/>
    </source>
</evidence>
<comment type="pathway">
    <text evidence="5">tRNA modification; tRNA-queuosine biosynthesis.</text>
</comment>
<name>A0AAT9LCL4_9FIRM</name>
<evidence type="ECO:0000256" key="4">
    <source>
        <dbReference type="ARBA" id="ARBA00022785"/>
    </source>
</evidence>